<dbReference type="PANTHER" id="PTHR46512:SF8">
    <property type="entry name" value="PEPTIDYLPROLYL ISOMERASE"/>
    <property type="match status" value="1"/>
</dbReference>
<protein>
    <recommendedName>
        <fullName evidence="4">Peptidylprolyl isomerase</fullName>
    </recommendedName>
</protein>
<dbReference type="AlphaFoldDB" id="A0AAE0GPN5"/>
<proteinExistence type="predicted"/>
<reference evidence="2 3" key="1">
    <citation type="journal article" date="2015" name="Genome Biol. Evol.">
        <title>Comparative Genomics of a Bacterivorous Green Alga Reveals Evolutionary Causalities and Consequences of Phago-Mixotrophic Mode of Nutrition.</title>
        <authorList>
            <person name="Burns J.A."/>
            <person name="Paasch A."/>
            <person name="Narechania A."/>
            <person name="Kim E."/>
        </authorList>
    </citation>
    <scope>NUCLEOTIDE SEQUENCE [LARGE SCALE GENOMIC DNA]</scope>
    <source>
        <strain evidence="2 3">PLY_AMNH</strain>
    </source>
</reference>
<dbReference type="SUPFAM" id="SSF48452">
    <property type="entry name" value="TPR-like"/>
    <property type="match status" value="1"/>
</dbReference>
<feature type="region of interest" description="Disordered" evidence="1">
    <location>
        <begin position="54"/>
        <end position="89"/>
    </location>
</feature>
<feature type="non-terminal residue" evidence="2">
    <location>
        <position position="1"/>
    </location>
</feature>
<evidence type="ECO:0008006" key="4">
    <source>
        <dbReference type="Google" id="ProtNLM"/>
    </source>
</evidence>
<organism evidence="2 3">
    <name type="scientific">Cymbomonas tetramitiformis</name>
    <dbReference type="NCBI Taxonomy" id="36881"/>
    <lineage>
        <taxon>Eukaryota</taxon>
        <taxon>Viridiplantae</taxon>
        <taxon>Chlorophyta</taxon>
        <taxon>Pyramimonadophyceae</taxon>
        <taxon>Pyramimonadales</taxon>
        <taxon>Pyramimonadaceae</taxon>
        <taxon>Cymbomonas</taxon>
    </lineage>
</organism>
<dbReference type="Gene3D" id="3.10.50.40">
    <property type="match status" value="1"/>
</dbReference>
<dbReference type="GO" id="GO:0003755">
    <property type="term" value="F:peptidyl-prolyl cis-trans isomerase activity"/>
    <property type="evidence" value="ECO:0007669"/>
    <property type="project" value="InterPro"/>
</dbReference>
<dbReference type="InterPro" id="IPR050754">
    <property type="entry name" value="FKBP4/5/8-like"/>
</dbReference>
<dbReference type="InterPro" id="IPR046357">
    <property type="entry name" value="PPIase_dom_sf"/>
</dbReference>
<accession>A0AAE0GPN5</accession>
<dbReference type="InterPro" id="IPR011990">
    <property type="entry name" value="TPR-like_helical_dom_sf"/>
</dbReference>
<evidence type="ECO:0000313" key="2">
    <source>
        <dbReference type="EMBL" id="KAK3282074.1"/>
    </source>
</evidence>
<evidence type="ECO:0000256" key="1">
    <source>
        <dbReference type="SAM" id="MobiDB-lite"/>
    </source>
</evidence>
<dbReference type="EMBL" id="LGRX02003559">
    <property type="protein sequence ID" value="KAK3282074.1"/>
    <property type="molecule type" value="Genomic_DNA"/>
</dbReference>
<dbReference type="Gene3D" id="1.25.40.10">
    <property type="entry name" value="Tetratricopeptide repeat domain"/>
    <property type="match status" value="1"/>
</dbReference>
<evidence type="ECO:0000313" key="3">
    <source>
        <dbReference type="Proteomes" id="UP001190700"/>
    </source>
</evidence>
<keyword evidence="3" id="KW-1185">Reference proteome</keyword>
<dbReference type="SUPFAM" id="SSF54534">
    <property type="entry name" value="FKBP-like"/>
    <property type="match status" value="1"/>
</dbReference>
<sequence>VRDLYGDGTIFKRREKLGEGEFPADCPLNDCIVRVHYIAKTLPDRTSVFSALPRPPPASASGGACVRPLPRTDTREDGEGNPLEFPVGLGLQPDPLETTVRLMTIKEVSMVHGKAERLYRGFAEMIPPGVAPDQQLEWEVELDSFDKPPNWYKITYPEALEDVKKQKEYGNLLFKRGSFALAKTKYHKTACNIDGLRGLEHEQWEILEEIKLQCNLNHAQCCLKQGENFEAVERVNKVLKHHPRNQKALFKRALAHIATGFWEEAKEDLTTVLEIDPSTEKDVNRERTRLQKLEQHAADVEKKSLKGKLIQ</sequence>
<dbReference type="Proteomes" id="UP001190700">
    <property type="component" value="Unassembled WGS sequence"/>
</dbReference>
<comment type="caution">
    <text evidence="2">The sequence shown here is derived from an EMBL/GenBank/DDBJ whole genome shotgun (WGS) entry which is preliminary data.</text>
</comment>
<gene>
    <name evidence="2" type="ORF">CYMTET_10172</name>
</gene>
<name>A0AAE0GPN5_9CHLO</name>
<dbReference type="PANTHER" id="PTHR46512">
    <property type="entry name" value="PEPTIDYLPROLYL ISOMERASE"/>
    <property type="match status" value="1"/>
</dbReference>